<dbReference type="OrthoDB" id="3742379at2"/>
<keyword evidence="2" id="KW-0732">Signal</keyword>
<organism evidence="3 4">
    <name type="scientific">Nocardioides glacieisoli</name>
    <dbReference type="NCBI Taxonomy" id="1168730"/>
    <lineage>
        <taxon>Bacteria</taxon>
        <taxon>Bacillati</taxon>
        <taxon>Actinomycetota</taxon>
        <taxon>Actinomycetes</taxon>
        <taxon>Propionibacteriales</taxon>
        <taxon>Nocardioidaceae</taxon>
        <taxon>Nocardioides</taxon>
    </lineage>
</organism>
<sequence length="307" mass="32420">MIVGALIAAMLALVPVPAHAGEYPNCEEGETPSPFPEGGGVCIPAIDPGQDPDPGNEDPDDGNTNPGTTACHDASGAEIPCTNADGGVWNAGHQCYAYPLVPQPPADSAYWEGHDPSEGNVWTCDRSVAIPGNTWFVPGGETPPDPGQMAETVVESMPLVKPTVDMAPQPPLMTYVGLPTWLWMGENQWKNVTGSATIGNTTVTVVAEPIRVTWDLGDGMETCTSAGRKWRKGMSSDEQTDCSYAFQHVSDFEPDGVFKVTAVIFYAVNWTCSGTCLSTAGTLGEVPGFTSDATTIQVGERQSVVIR</sequence>
<feature type="region of interest" description="Disordered" evidence="1">
    <location>
        <begin position="25"/>
        <end position="68"/>
    </location>
</feature>
<evidence type="ECO:0008006" key="5">
    <source>
        <dbReference type="Google" id="ProtNLM"/>
    </source>
</evidence>
<evidence type="ECO:0000256" key="2">
    <source>
        <dbReference type="SAM" id="SignalP"/>
    </source>
</evidence>
<evidence type="ECO:0000313" key="3">
    <source>
        <dbReference type="EMBL" id="RYB88306.1"/>
    </source>
</evidence>
<evidence type="ECO:0000256" key="1">
    <source>
        <dbReference type="SAM" id="MobiDB-lite"/>
    </source>
</evidence>
<dbReference type="Proteomes" id="UP000291838">
    <property type="component" value="Unassembled WGS sequence"/>
</dbReference>
<accession>A0A4Q2RJ77</accession>
<dbReference type="RefSeq" id="WP_129479782.1">
    <property type="nucleotide sequence ID" value="NZ_SDWS01000018.1"/>
</dbReference>
<comment type="caution">
    <text evidence="3">The sequence shown here is derived from an EMBL/GenBank/DDBJ whole genome shotgun (WGS) entry which is preliminary data.</text>
</comment>
<keyword evidence="4" id="KW-1185">Reference proteome</keyword>
<name>A0A4Q2RJ77_9ACTN</name>
<dbReference type="AlphaFoldDB" id="A0A4Q2RJ77"/>
<feature type="chain" id="PRO_5020429292" description="PKD domain-containing protein" evidence="2">
    <location>
        <begin position="21"/>
        <end position="307"/>
    </location>
</feature>
<reference evidence="3 4" key="1">
    <citation type="submission" date="2019-01" db="EMBL/GenBank/DDBJ databases">
        <title>Novel species of Nocardioides.</title>
        <authorList>
            <person name="Liu Q."/>
            <person name="Xin Y.-H."/>
        </authorList>
    </citation>
    <scope>NUCLEOTIDE SEQUENCE [LARGE SCALE GENOMIC DNA]</scope>
    <source>
        <strain evidence="3 4">HLT3-15</strain>
    </source>
</reference>
<evidence type="ECO:0000313" key="4">
    <source>
        <dbReference type="Proteomes" id="UP000291838"/>
    </source>
</evidence>
<gene>
    <name evidence="3" type="ORF">EUA06_21910</name>
</gene>
<protein>
    <recommendedName>
        <fullName evidence="5">PKD domain-containing protein</fullName>
    </recommendedName>
</protein>
<dbReference type="EMBL" id="SDWS01000018">
    <property type="protein sequence ID" value="RYB88306.1"/>
    <property type="molecule type" value="Genomic_DNA"/>
</dbReference>
<feature type="signal peptide" evidence="2">
    <location>
        <begin position="1"/>
        <end position="20"/>
    </location>
</feature>
<proteinExistence type="predicted"/>